<keyword evidence="2 5" id="KW-0833">Ubl conjugation pathway</keyword>
<dbReference type="Proteomes" id="UP001652640">
    <property type="component" value="Chromosome 10"/>
</dbReference>
<comment type="similarity">
    <text evidence="5">Belongs to the ubiquitin-conjugating enzyme family.</text>
</comment>
<evidence type="ECO:0000259" key="7">
    <source>
        <dbReference type="PROSITE" id="PS50127"/>
    </source>
</evidence>
<feature type="compositionally biased region" description="Low complexity" evidence="6">
    <location>
        <begin position="20"/>
        <end position="31"/>
    </location>
</feature>
<dbReference type="Gene3D" id="3.10.110.10">
    <property type="entry name" value="Ubiquitin Conjugating Enzyme"/>
    <property type="match status" value="1"/>
</dbReference>
<gene>
    <name evidence="9" type="primary">UBE2L6</name>
</gene>
<keyword evidence="5" id="KW-0067">ATP-binding</keyword>
<proteinExistence type="inferred from homology"/>
<dbReference type="PROSITE" id="PS50127">
    <property type="entry name" value="UBC_2"/>
    <property type="match status" value="1"/>
</dbReference>
<dbReference type="PROSITE" id="PS00183">
    <property type="entry name" value="UBC_1"/>
    <property type="match status" value="1"/>
</dbReference>
<dbReference type="InterPro" id="IPR000608">
    <property type="entry name" value="UBC"/>
</dbReference>
<dbReference type="Pfam" id="PF00179">
    <property type="entry name" value="UQ_con"/>
    <property type="match status" value="1"/>
</dbReference>
<name>A0ABM4IMG7_ODOVR</name>
<evidence type="ECO:0000256" key="4">
    <source>
        <dbReference type="PROSITE-ProRule" id="PRU10133"/>
    </source>
</evidence>
<evidence type="ECO:0000256" key="6">
    <source>
        <dbReference type="SAM" id="MobiDB-lite"/>
    </source>
</evidence>
<dbReference type="InterPro" id="IPR050113">
    <property type="entry name" value="Ub_conjugating_enzyme"/>
</dbReference>
<organism evidence="8 9">
    <name type="scientific">Odocoileus virginianus</name>
    <name type="common">White-tailed deer</name>
    <dbReference type="NCBI Taxonomy" id="9874"/>
    <lineage>
        <taxon>Eukaryota</taxon>
        <taxon>Metazoa</taxon>
        <taxon>Chordata</taxon>
        <taxon>Craniata</taxon>
        <taxon>Vertebrata</taxon>
        <taxon>Euteleostomi</taxon>
        <taxon>Mammalia</taxon>
        <taxon>Eutheria</taxon>
        <taxon>Laurasiatheria</taxon>
        <taxon>Artiodactyla</taxon>
        <taxon>Ruminantia</taxon>
        <taxon>Pecora</taxon>
        <taxon>Cervidae</taxon>
        <taxon>Odocoileinae</taxon>
        <taxon>Odocoileus</taxon>
    </lineage>
</organism>
<evidence type="ECO:0000256" key="2">
    <source>
        <dbReference type="ARBA" id="ARBA00022786"/>
    </source>
</evidence>
<accession>A0ABM4IMG7</accession>
<evidence type="ECO:0000256" key="5">
    <source>
        <dbReference type="RuleBase" id="RU362109"/>
    </source>
</evidence>
<reference evidence="9" key="2">
    <citation type="submission" date="2025-08" db="UniProtKB">
        <authorList>
            <consortium name="RefSeq"/>
        </authorList>
    </citation>
    <scope>IDENTIFICATION</scope>
    <source>
        <tissue evidence="9">Tongue muscle</tissue>
    </source>
</reference>
<comment type="pathway">
    <text evidence="3">Protein modification.</text>
</comment>
<sequence length="200" mass="22242">MPRAPRPAGLRTRKRSCSQAPEPTGARARPTPRWPGPGGRSRAERGRGPWGRGPGAGRAETAGRSPVWLVPRSPALGAKMTASKRVAKERPPYNLKAFSVCISFPREYPFQPPTVKFTTRIYHPNVDRDGRVCLPIISKKNWKASTRICQVLEALNVLVNQPEPGEPVRLELAEQLTQDPELFDRTAQEFTLQFGVDRPS</sequence>
<protein>
    <submittedName>
        <fullName evidence="9">Ubiquitin/ISG15-conjugating enzyme E2 L6 isoform X2</fullName>
    </submittedName>
</protein>
<dbReference type="InterPro" id="IPR023313">
    <property type="entry name" value="UBQ-conjugating_AS"/>
</dbReference>
<keyword evidence="8" id="KW-1185">Reference proteome</keyword>
<feature type="domain" description="UBC core" evidence="7">
    <location>
        <begin position="41"/>
        <end position="196"/>
    </location>
</feature>
<dbReference type="SUPFAM" id="SSF54495">
    <property type="entry name" value="UBC-like"/>
    <property type="match status" value="1"/>
</dbReference>
<dbReference type="InterPro" id="IPR016135">
    <property type="entry name" value="UBQ-conjugating_enzyme/RWD"/>
</dbReference>
<keyword evidence="5" id="KW-0547">Nucleotide-binding</keyword>
<reference evidence="8" key="1">
    <citation type="journal article" date="2022" name="J. Hered.">
        <title>A De Novo Chromosome-Level Genome Assembly of the White-Tailed Deer, Odocoileus Virginianus.</title>
        <authorList>
            <person name="London E.W."/>
            <person name="Roca A.L."/>
            <person name="Novakofski J.E."/>
            <person name="Mateus-Pinilla N.E."/>
        </authorList>
    </citation>
    <scope>NUCLEOTIDE SEQUENCE [LARGE SCALE GENOMIC DNA]</scope>
</reference>
<dbReference type="GeneID" id="110136736"/>
<dbReference type="PANTHER" id="PTHR24067">
    <property type="entry name" value="UBIQUITIN-CONJUGATING ENZYME E2"/>
    <property type="match status" value="1"/>
</dbReference>
<dbReference type="RefSeq" id="XP_070329020.1">
    <property type="nucleotide sequence ID" value="XM_070472919.1"/>
</dbReference>
<feature type="region of interest" description="Disordered" evidence="6">
    <location>
        <begin position="1"/>
        <end position="68"/>
    </location>
</feature>
<evidence type="ECO:0000256" key="1">
    <source>
        <dbReference type="ARBA" id="ARBA00022679"/>
    </source>
</evidence>
<keyword evidence="1" id="KW-0808">Transferase</keyword>
<feature type="active site" description="Glycyl thioester intermediate" evidence="4">
    <location>
        <position position="133"/>
    </location>
</feature>
<dbReference type="SMART" id="SM00212">
    <property type="entry name" value="UBCc"/>
    <property type="match status" value="1"/>
</dbReference>
<evidence type="ECO:0000313" key="9">
    <source>
        <dbReference type="RefSeq" id="XP_070329020.1"/>
    </source>
</evidence>
<evidence type="ECO:0000313" key="8">
    <source>
        <dbReference type="Proteomes" id="UP001652640"/>
    </source>
</evidence>
<evidence type="ECO:0000256" key="3">
    <source>
        <dbReference type="ARBA" id="ARBA00043952"/>
    </source>
</evidence>